<evidence type="ECO:0000256" key="1">
    <source>
        <dbReference type="SAM" id="MobiDB-lite"/>
    </source>
</evidence>
<dbReference type="OrthoDB" id="1820043at2"/>
<feature type="region of interest" description="Disordered" evidence="1">
    <location>
        <begin position="25"/>
        <end position="44"/>
    </location>
</feature>
<evidence type="ECO:0000313" key="3">
    <source>
        <dbReference type="Proteomes" id="UP000183190"/>
    </source>
</evidence>
<protein>
    <submittedName>
        <fullName evidence="2">Uncharacterized protein</fullName>
    </submittedName>
</protein>
<evidence type="ECO:0000313" key="2">
    <source>
        <dbReference type="EMBL" id="SEH50812.1"/>
    </source>
</evidence>
<dbReference type="EMBL" id="FNWV01000003">
    <property type="protein sequence ID" value="SEH50812.1"/>
    <property type="molecule type" value="Genomic_DNA"/>
</dbReference>
<dbReference type="AlphaFoldDB" id="A0A1H6IPZ4"/>
<sequence>MKKLIILFTATITSVVCLGSCGRTQTTKPPQTSINTSQVETSNQESNDILNDWQKEVLAAEGLPTEADKLTDSQLKSIQRIYEMITYLNDKYDEEFIYAGYLEPAANQTETLYAYPRLLGNDYGRNTVTVKATNDGFSDDYSDRSIVDYAEEMANDFMKDYFDSDQVIAFFRVNACDIEKKEVENGNFQWKLGVSDIIFVNEDICNADQVEEFAVNYAKWLYEHELDGRHRINIVKDMDITQITYGEISDIYDYDTYIGDYTFSFGSSKDKVIHSSSFDSNVKETEIETYLSN</sequence>
<gene>
    <name evidence="2" type="ORF">SAMN02910265_01078</name>
</gene>
<name>A0A1H6IPZ4_RUMFL</name>
<reference evidence="2 3" key="1">
    <citation type="submission" date="2016-10" db="EMBL/GenBank/DDBJ databases">
        <authorList>
            <person name="de Groot N.N."/>
        </authorList>
    </citation>
    <scope>NUCLEOTIDE SEQUENCE [LARGE SCALE GENOMIC DNA]</scope>
    <source>
        <strain evidence="2 3">YAD2003</strain>
    </source>
</reference>
<dbReference type="RefSeq" id="WP_074715037.1">
    <property type="nucleotide sequence ID" value="NZ_FNWV01000003.1"/>
</dbReference>
<dbReference type="Proteomes" id="UP000183190">
    <property type="component" value="Unassembled WGS sequence"/>
</dbReference>
<organism evidence="2 3">
    <name type="scientific">Ruminococcus flavefaciens</name>
    <dbReference type="NCBI Taxonomy" id="1265"/>
    <lineage>
        <taxon>Bacteria</taxon>
        <taxon>Bacillati</taxon>
        <taxon>Bacillota</taxon>
        <taxon>Clostridia</taxon>
        <taxon>Eubacteriales</taxon>
        <taxon>Oscillospiraceae</taxon>
        <taxon>Ruminococcus</taxon>
    </lineage>
</organism>
<proteinExistence type="predicted"/>
<accession>A0A1H6IPZ4</accession>